<keyword evidence="4" id="KW-1185">Reference proteome</keyword>
<dbReference type="Pfam" id="PF07883">
    <property type="entry name" value="Cupin_2"/>
    <property type="match status" value="1"/>
</dbReference>
<feature type="domain" description="Cupin type-2" evidence="1">
    <location>
        <begin position="111"/>
        <end position="160"/>
    </location>
</feature>
<comment type="caution">
    <text evidence="3">The sequence shown here is derived from an EMBL/GenBank/DDBJ whole genome shotgun (WGS) entry which is preliminary data.</text>
</comment>
<dbReference type="Pfam" id="PF10006">
    <property type="entry name" value="DUF2249"/>
    <property type="match status" value="1"/>
</dbReference>
<dbReference type="InterPro" id="IPR011051">
    <property type="entry name" value="RmlC_Cupin_sf"/>
</dbReference>
<name>A0ABD5Y8B7_9EURY</name>
<dbReference type="AlphaFoldDB" id="A0ABD5Y8B7"/>
<dbReference type="EMBL" id="JBHSZZ010000006">
    <property type="protein sequence ID" value="MFC7185600.1"/>
    <property type="molecule type" value="Genomic_DNA"/>
</dbReference>
<organism evidence="3 4">
    <name type="scientific">Halorubrum yunnanense</name>
    <dbReference type="NCBI Taxonomy" id="1526162"/>
    <lineage>
        <taxon>Archaea</taxon>
        <taxon>Methanobacteriati</taxon>
        <taxon>Methanobacteriota</taxon>
        <taxon>Stenosarchaea group</taxon>
        <taxon>Halobacteria</taxon>
        <taxon>Halobacteriales</taxon>
        <taxon>Haloferacaceae</taxon>
        <taxon>Halorubrum</taxon>
    </lineage>
</organism>
<evidence type="ECO:0000259" key="2">
    <source>
        <dbReference type="Pfam" id="PF10006"/>
    </source>
</evidence>
<proteinExistence type="predicted"/>
<dbReference type="Proteomes" id="UP001596390">
    <property type="component" value="Unassembled WGS sequence"/>
</dbReference>
<evidence type="ECO:0000313" key="4">
    <source>
        <dbReference type="Proteomes" id="UP001596390"/>
    </source>
</evidence>
<dbReference type="Gene3D" id="2.60.120.10">
    <property type="entry name" value="Jelly Rolls"/>
    <property type="match status" value="1"/>
</dbReference>
<protein>
    <submittedName>
        <fullName evidence="3">DUF2249 domain-containing protein</fullName>
    </submittedName>
</protein>
<sequence length="182" mass="19694">MTELDVRDLPPSERHGRIHDAFAALAPGETLTIVNDHDPKPLYHEMAAETPAFDEASYAMEREGPSRFVAEFPKADGDGSPAAELARIADLDGEPHADAFPGREPKAIRLSLEAGERVPEHDHPDRTGLFHVLEGAVDVALDGDPHRVEGGEILRFEGESAVEPTAREDSVALVVLSPRPAE</sequence>
<dbReference type="InterPro" id="IPR013096">
    <property type="entry name" value="Cupin_2"/>
</dbReference>
<gene>
    <name evidence="3" type="ORF">ACFQMK_01535</name>
</gene>
<feature type="domain" description="DUF2249" evidence="2">
    <location>
        <begin position="3"/>
        <end position="73"/>
    </location>
</feature>
<dbReference type="RefSeq" id="WP_267662581.1">
    <property type="nucleotide sequence ID" value="NZ_JAODIX010000006.1"/>
</dbReference>
<dbReference type="InterPro" id="IPR018720">
    <property type="entry name" value="DUF2249"/>
</dbReference>
<accession>A0ABD5Y8B7</accession>
<dbReference type="SUPFAM" id="SSF51182">
    <property type="entry name" value="RmlC-like cupins"/>
    <property type="match status" value="1"/>
</dbReference>
<dbReference type="InterPro" id="IPR014710">
    <property type="entry name" value="RmlC-like_jellyroll"/>
</dbReference>
<evidence type="ECO:0000259" key="1">
    <source>
        <dbReference type="Pfam" id="PF07883"/>
    </source>
</evidence>
<reference evidence="3 4" key="1">
    <citation type="journal article" date="2019" name="Int. J. Syst. Evol. Microbiol.">
        <title>The Global Catalogue of Microorganisms (GCM) 10K type strain sequencing project: providing services to taxonomists for standard genome sequencing and annotation.</title>
        <authorList>
            <consortium name="The Broad Institute Genomics Platform"/>
            <consortium name="The Broad Institute Genome Sequencing Center for Infectious Disease"/>
            <person name="Wu L."/>
            <person name="Ma J."/>
        </authorList>
    </citation>
    <scope>NUCLEOTIDE SEQUENCE [LARGE SCALE GENOMIC DNA]</scope>
    <source>
        <strain evidence="3 4">Q85</strain>
    </source>
</reference>
<evidence type="ECO:0000313" key="3">
    <source>
        <dbReference type="EMBL" id="MFC7185600.1"/>
    </source>
</evidence>